<evidence type="ECO:0000313" key="1">
    <source>
        <dbReference type="EMBL" id="KAF2794024.1"/>
    </source>
</evidence>
<dbReference type="SUPFAM" id="SSF143744">
    <property type="entry name" value="GlcG-like"/>
    <property type="match status" value="1"/>
</dbReference>
<dbReference type="EMBL" id="MU001906">
    <property type="protein sequence ID" value="KAF2794024.1"/>
    <property type="molecule type" value="Genomic_DNA"/>
</dbReference>
<dbReference type="GO" id="GO:0006620">
    <property type="term" value="P:post-translational protein targeting to endoplasmic reticulum membrane"/>
    <property type="evidence" value="ECO:0007669"/>
    <property type="project" value="TreeGrafter"/>
</dbReference>
<dbReference type="InterPro" id="IPR010371">
    <property type="entry name" value="YBR137W-like"/>
</dbReference>
<reference evidence="1" key="1">
    <citation type="journal article" date="2020" name="Stud. Mycol.">
        <title>101 Dothideomycetes genomes: a test case for predicting lifestyles and emergence of pathogens.</title>
        <authorList>
            <person name="Haridas S."/>
            <person name="Albert R."/>
            <person name="Binder M."/>
            <person name="Bloem J."/>
            <person name="Labutti K."/>
            <person name="Salamov A."/>
            <person name="Andreopoulos B."/>
            <person name="Baker S."/>
            <person name="Barry K."/>
            <person name="Bills G."/>
            <person name="Bluhm B."/>
            <person name="Cannon C."/>
            <person name="Castanera R."/>
            <person name="Culley D."/>
            <person name="Daum C."/>
            <person name="Ezra D."/>
            <person name="Gonzalez J."/>
            <person name="Henrissat B."/>
            <person name="Kuo A."/>
            <person name="Liang C."/>
            <person name="Lipzen A."/>
            <person name="Lutzoni F."/>
            <person name="Magnuson J."/>
            <person name="Mondo S."/>
            <person name="Nolan M."/>
            <person name="Ohm R."/>
            <person name="Pangilinan J."/>
            <person name="Park H.-J."/>
            <person name="Ramirez L."/>
            <person name="Alfaro M."/>
            <person name="Sun H."/>
            <person name="Tritt A."/>
            <person name="Yoshinaga Y."/>
            <person name="Zwiers L.-H."/>
            <person name="Turgeon B."/>
            <person name="Goodwin S."/>
            <person name="Spatafora J."/>
            <person name="Crous P."/>
            <person name="Grigoriev I."/>
        </authorList>
    </citation>
    <scope>NUCLEOTIDE SEQUENCE</scope>
    <source>
        <strain evidence="1">CBS 109.77</strain>
    </source>
</reference>
<protein>
    <recommendedName>
        <fullName evidence="3">DUF336-domain-containing protein</fullName>
    </recommendedName>
</protein>
<dbReference type="Pfam" id="PF03928">
    <property type="entry name" value="HbpS-like"/>
    <property type="match status" value="1"/>
</dbReference>
<dbReference type="InterPro" id="IPR005624">
    <property type="entry name" value="PduO/GlcC-like"/>
</dbReference>
<dbReference type="PANTHER" id="PTHR28255">
    <property type="match status" value="1"/>
</dbReference>
<name>A0A6A6XCY1_9PLEO</name>
<gene>
    <name evidence="1" type="ORF">K505DRAFT_325059</name>
</gene>
<accession>A0A6A6XCY1</accession>
<dbReference type="Gene3D" id="3.30.450.150">
    <property type="entry name" value="Haem-degrading domain"/>
    <property type="match status" value="1"/>
</dbReference>
<proteinExistence type="predicted"/>
<dbReference type="Proteomes" id="UP000799757">
    <property type="component" value="Unassembled WGS sequence"/>
</dbReference>
<organism evidence="1 2">
    <name type="scientific">Melanomma pulvis-pyrius CBS 109.77</name>
    <dbReference type="NCBI Taxonomy" id="1314802"/>
    <lineage>
        <taxon>Eukaryota</taxon>
        <taxon>Fungi</taxon>
        <taxon>Dikarya</taxon>
        <taxon>Ascomycota</taxon>
        <taxon>Pezizomycotina</taxon>
        <taxon>Dothideomycetes</taxon>
        <taxon>Pleosporomycetidae</taxon>
        <taxon>Pleosporales</taxon>
        <taxon>Melanommataceae</taxon>
        <taxon>Melanomma</taxon>
    </lineage>
</organism>
<dbReference type="OrthoDB" id="2209940at2759"/>
<sequence>MENLNKSQLSVGVSKLREAKTDYDAIVAEERSLTLNHFTAEDAFDIGCQLRNRLREISESPAIVNIALANSQSVIFHAASRSGVLPDNDTWVARKRNTVLRWGVSSWAMNNKYQGDEAGFAAKFTLGARAGEFAIHGGGFPVRVKGVEGVVAVIVVSGLKQNEDHQVVVEALEKALESK</sequence>
<dbReference type="GO" id="GO:0072380">
    <property type="term" value="C:TRC complex"/>
    <property type="evidence" value="ECO:0007669"/>
    <property type="project" value="TreeGrafter"/>
</dbReference>
<dbReference type="AlphaFoldDB" id="A0A6A6XCY1"/>
<evidence type="ECO:0000313" key="2">
    <source>
        <dbReference type="Proteomes" id="UP000799757"/>
    </source>
</evidence>
<dbReference type="PIRSF" id="PIRSF008757">
    <property type="entry name" value="UCP008757"/>
    <property type="match status" value="1"/>
</dbReference>
<keyword evidence="2" id="KW-1185">Reference proteome</keyword>
<dbReference type="InterPro" id="IPR038084">
    <property type="entry name" value="PduO/GlcC-like_sf"/>
</dbReference>
<evidence type="ECO:0008006" key="3">
    <source>
        <dbReference type="Google" id="ProtNLM"/>
    </source>
</evidence>
<dbReference type="PANTHER" id="PTHR28255:SF1">
    <property type="entry name" value="UPF0303 PROTEIN YBR137W"/>
    <property type="match status" value="1"/>
</dbReference>